<reference evidence="2" key="1">
    <citation type="journal article" date="2020" name="Fungal Divers.">
        <title>Resolving the Mortierellaceae phylogeny through synthesis of multi-gene phylogenetics and phylogenomics.</title>
        <authorList>
            <person name="Vandepol N."/>
            <person name="Liber J."/>
            <person name="Desiro A."/>
            <person name="Na H."/>
            <person name="Kennedy M."/>
            <person name="Barry K."/>
            <person name="Grigoriev I.V."/>
            <person name="Miller A.N."/>
            <person name="O'Donnell K."/>
            <person name="Stajich J.E."/>
            <person name="Bonito G."/>
        </authorList>
    </citation>
    <scope>NUCLEOTIDE SEQUENCE</scope>
    <source>
        <strain evidence="2">NVP1</strain>
    </source>
</reference>
<comment type="caution">
    <text evidence="2">The sequence shown here is derived from an EMBL/GenBank/DDBJ whole genome shotgun (WGS) entry which is preliminary data.</text>
</comment>
<evidence type="ECO:0000313" key="3">
    <source>
        <dbReference type="Proteomes" id="UP000696485"/>
    </source>
</evidence>
<keyword evidence="1" id="KW-0812">Transmembrane</keyword>
<keyword evidence="3" id="KW-1185">Reference proteome</keyword>
<keyword evidence="1" id="KW-0472">Membrane</keyword>
<protein>
    <submittedName>
        <fullName evidence="2">Uncharacterized protein</fullName>
    </submittedName>
</protein>
<gene>
    <name evidence="2" type="ORF">BG006_010066</name>
</gene>
<name>A0A9P5SDW1_9FUNG</name>
<feature type="transmembrane region" description="Helical" evidence="1">
    <location>
        <begin position="92"/>
        <end position="110"/>
    </location>
</feature>
<feature type="transmembrane region" description="Helical" evidence="1">
    <location>
        <begin position="63"/>
        <end position="80"/>
    </location>
</feature>
<dbReference type="Proteomes" id="UP000696485">
    <property type="component" value="Unassembled WGS sequence"/>
</dbReference>
<sequence>MTTTKHHRGLRAFRLFLAFLGLVILGLNTQRIVKLENGYNSMIPEQRAHAEIDPSFREDYAKLLTPCLGLVIMSFILAVGRPRLNNQRLHTVCRVLFSLALAASLAYFPAVTIDSLARFTKRAEANYLSRGGTDYPFTFEKLYFCSNDFNEVGLRDCRIKVSRDMLSFIAAFLVVVELVVAGVVGDIGTR</sequence>
<evidence type="ECO:0000256" key="1">
    <source>
        <dbReference type="SAM" id="Phobius"/>
    </source>
</evidence>
<dbReference type="AlphaFoldDB" id="A0A9P5SDW1"/>
<dbReference type="EMBL" id="JAAAUY010000772">
    <property type="protein sequence ID" value="KAF9326518.1"/>
    <property type="molecule type" value="Genomic_DNA"/>
</dbReference>
<accession>A0A9P5SDW1</accession>
<keyword evidence="1" id="KW-1133">Transmembrane helix</keyword>
<feature type="transmembrane region" description="Helical" evidence="1">
    <location>
        <begin position="12"/>
        <end position="33"/>
    </location>
</feature>
<feature type="transmembrane region" description="Helical" evidence="1">
    <location>
        <begin position="165"/>
        <end position="184"/>
    </location>
</feature>
<evidence type="ECO:0000313" key="2">
    <source>
        <dbReference type="EMBL" id="KAF9326518.1"/>
    </source>
</evidence>
<organism evidence="2 3">
    <name type="scientific">Podila minutissima</name>
    <dbReference type="NCBI Taxonomy" id="64525"/>
    <lineage>
        <taxon>Eukaryota</taxon>
        <taxon>Fungi</taxon>
        <taxon>Fungi incertae sedis</taxon>
        <taxon>Mucoromycota</taxon>
        <taxon>Mortierellomycotina</taxon>
        <taxon>Mortierellomycetes</taxon>
        <taxon>Mortierellales</taxon>
        <taxon>Mortierellaceae</taxon>
        <taxon>Podila</taxon>
    </lineage>
</organism>
<proteinExistence type="predicted"/>